<gene>
    <name evidence="2" type="ORF">Sango_1897000</name>
</gene>
<sequence>MAESRYMEYVEEEIRRNPSRSAGFYGDSSKGSTRGAKRGISQSYGVKSGIEMPSTGFDPHIFSSGKRTIKDNDPYMQSMIDTIAGVGPRVKGSFGYQIGVMEHLVRVLKAMNQDEKPTLCIIYEAMDREKMAIKVSVRKWEKYWEIIDDRWYWQLHRHLHATEVRQGVKEVIKRLQSDLIVQANAINEIKLFVDKLGEFESPLARQAISTSPPGKGKYISSRQNDSDDETAEDDDNDDDGNNDDDNDGDGNVHKETQQSHGMTLAQEDENYYLTQNKDHGYRPKIENQCRFLFTLTDYPSQGDNSQSQRYGRRQPDIQYSMQNLKIDKQTTPNAWSSRLMVQIVAKLVLEEEIVEVLQIALNMEHVMPPQPLPQYPYNIPYQGVLPQVPYGLPSQPLMYFPYGIPSHSAGVINVGSYTIPYTQNYSPTSHDYYRRIDGDD</sequence>
<feature type="region of interest" description="Disordered" evidence="1">
    <location>
        <begin position="20"/>
        <end position="40"/>
    </location>
</feature>
<keyword evidence="3" id="KW-1185">Reference proteome</keyword>
<comment type="caution">
    <text evidence="2">The sequence shown here is derived from an EMBL/GenBank/DDBJ whole genome shotgun (WGS) entry which is preliminary data.</text>
</comment>
<evidence type="ECO:0000313" key="3">
    <source>
        <dbReference type="Proteomes" id="UP001289374"/>
    </source>
</evidence>
<proteinExistence type="predicted"/>
<organism evidence="2 3">
    <name type="scientific">Sesamum angolense</name>
    <dbReference type="NCBI Taxonomy" id="2727404"/>
    <lineage>
        <taxon>Eukaryota</taxon>
        <taxon>Viridiplantae</taxon>
        <taxon>Streptophyta</taxon>
        <taxon>Embryophyta</taxon>
        <taxon>Tracheophyta</taxon>
        <taxon>Spermatophyta</taxon>
        <taxon>Magnoliopsida</taxon>
        <taxon>eudicotyledons</taxon>
        <taxon>Gunneridae</taxon>
        <taxon>Pentapetalae</taxon>
        <taxon>asterids</taxon>
        <taxon>lamiids</taxon>
        <taxon>Lamiales</taxon>
        <taxon>Pedaliaceae</taxon>
        <taxon>Sesamum</taxon>
    </lineage>
</organism>
<feature type="compositionally biased region" description="Acidic residues" evidence="1">
    <location>
        <begin position="226"/>
        <end position="248"/>
    </location>
</feature>
<feature type="region of interest" description="Disordered" evidence="1">
    <location>
        <begin position="205"/>
        <end position="265"/>
    </location>
</feature>
<dbReference type="AlphaFoldDB" id="A0AAE2BQN0"/>
<evidence type="ECO:0000256" key="1">
    <source>
        <dbReference type="SAM" id="MobiDB-lite"/>
    </source>
</evidence>
<protein>
    <submittedName>
        <fullName evidence="2">Uncharacterized protein</fullName>
    </submittedName>
</protein>
<reference evidence="2" key="2">
    <citation type="journal article" date="2024" name="Plant">
        <title>Genomic evolution and insights into agronomic trait innovations of Sesamum species.</title>
        <authorList>
            <person name="Miao H."/>
            <person name="Wang L."/>
            <person name="Qu L."/>
            <person name="Liu H."/>
            <person name="Sun Y."/>
            <person name="Le M."/>
            <person name="Wang Q."/>
            <person name="Wei S."/>
            <person name="Zheng Y."/>
            <person name="Lin W."/>
            <person name="Duan Y."/>
            <person name="Cao H."/>
            <person name="Xiong S."/>
            <person name="Wang X."/>
            <person name="Wei L."/>
            <person name="Li C."/>
            <person name="Ma Q."/>
            <person name="Ju M."/>
            <person name="Zhao R."/>
            <person name="Li G."/>
            <person name="Mu C."/>
            <person name="Tian Q."/>
            <person name="Mei H."/>
            <person name="Zhang T."/>
            <person name="Gao T."/>
            <person name="Zhang H."/>
        </authorList>
    </citation>
    <scope>NUCLEOTIDE SEQUENCE</scope>
    <source>
        <strain evidence="2">K16</strain>
    </source>
</reference>
<dbReference type="Proteomes" id="UP001289374">
    <property type="component" value="Unassembled WGS sequence"/>
</dbReference>
<reference evidence="2" key="1">
    <citation type="submission" date="2020-06" db="EMBL/GenBank/DDBJ databases">
        <authorList>
            <person name="Li T."/>
            <person name="Hu X."/>
            <person name="Zhang T."/>
            <person name="Song X."/>
            <person name="Zhang H."/>
            <person name="Dai N."/>
            <person name="Sheng W."/>
            <person name="Hou X."/>
            <person name="Wei L."/>
        </authorList>
    </citation>
    <scope>NUCLEOTIDE SEQUENCE</scope>
    <source>
        <strain evidence="2">K16</strain>
        <tissue evidence="2">Leaf</tissue>
    </source>
</reference>
<evidence type="ECO:0000313" key="2">
    <source>
        <dbReference type="EMBL" id="KAK4394262.1"/>
    </source>
</evidence>
<accession>A0AAE2BQN0</accession>
<name>A0AAE2BQN0_9LAMI</name>
<dbReference type="EMBL" id="JACGWL010000010">
    <property type="protein sequence ID" value="KAK4394262.1"/>
    <property type="molecule type" value="Genomic_DNA"/>
</dbReference>